<gene>
    <name evidence="3" type="ORF">METZ01_LOCUS86633</name>
</gene>
<protein>
    <recommendedName>
        <fullName evidence="2">NIF system FeS cluster assembly NifU C-terminal domain-containing protein</fullName>
    </recommendedName>
</protein>
<evidence type="ECO:0000313" key="3">
    <source>
        <dbReference type="EMBL" id="SVA33779.1"/>
    </source>
</evidence>
<dbReference type="GO" id="GO:0051536">
    <property type="term" value="F:iron-sulfur cluster binding"/>
    <property type="evidence" value="ECO:0007669"/>
    <property type="project" value="InterPro"/>
</dbReference>
<reference evidence="3" key="1">
    <citation type="submission" date="2018-05" db="EMBL/GenBank/DDBJ databases">
        <authorList>
            <person name="Lanie J.A."/>
            <person name="Ng W.-L."/>
            <person name="Kazmierczak K.M."/>
            <person name="Andrzejewski T.M."/>
            <person name="Davidsen T.M."/>
            <person name="Wayne K.J."/>
            <person name="Tettelin H."/>
            <person name="Glass J.I."/>
            <person name="Rusch D."/>
            <person name="Podicherti R."/>
            <person name="Tsui H.-C.T."/>
            <person name="Winkler M.E."/>
        </authorList>
    </citation>
    <scope>NUCLEOTIDE SEQUENCE</scope>
</reference>
<comment type="similarity">
    <text evidence="1">Belongs to the NifU family.</text>
</comment>
<dbReference type="GO" id="GO:0005739">
    <property type="term" value="C:mitochondrion"/>
    <property type="evidence" value="ECO:0007669"/>
    <property type="project" value="TreeGrafter"/>
</dbReference>
<name>A0A381V065_9ZZZZ</name>
<dbReference type="Pfam" id="PF01106">
    <property type="entry name" value="NifU"/>
    <property type="match status" value="1"/>
</dbReference>
<proteinExistence type="inferred from homology"/>
<dbReference type="InterPro" id="IPR034904">
    <property type="entry name" value="FSCA_dom_sf"/>
</dbReference>
<dbReference type="PANTHER" id="PTHR11178:SF25">
    <property type="entry name" value="NIFU-LIKE PROTEIN 3, CHLOROPLASTIC"/>
    <property type="match status" value="1"/>
</dbReference>
<evidence type="ECO:0000256" key="1">
    <source>
        <dbReference type="ARBA" id="ARBA00006420"/>
    </source>
</evidence>
<dbReference type="EMBL" id="UINC01007521">
    <property type="protein sequence ID" value="SVA33779.1"/>
    <property type="molecule type" value="Genomic_DNA"/>
</dbReference>
<dbReference type="GO" id="GO:0005506">
    <property type="term" value="F:iron ion binding"/>
    <property type="evidence" value="ECO:0007669"/>
    <property type="project" value="InterPro"/>
</dbReference>
<accession>A0A381V065</accession>
<dbReference type="PANTHER" id="PTHR11178">
    <property type="entry name" value="IRON-SULFUR CLUSTER SCAFFOLD PROTEIN NFU-RELATED"/>
    <property type="match status" value="1"/>
</dbReference>
<organism evidence="3">
    <name type="scientific">marine metagenome</name>
    <dbReference type="NCBI Taxonomy" id="408172"/>
    <lineage>
        <taxon>unclassified sequences</taxon>
        <taxon>metagenomes</taxon>
        <taxon>ecological metagenomes</taxon>
    </lineage>
</organism>
<dbReference type="AlphaFoldDB" id="A0A381V065"/>
<dbReference type="GO" id="GO:0005198">
    <property type="term" value="F:structural molecule activity"/>
    <property type="evidence" value="ECO:0007669"/>
    <property type="project" value="UniProtKB-ARBA"/>
</dbReference>
<dbReference type="GO" id="GO:0016226">
    <property type="term" value="P:iron-sulfur cluster assembly"/>
    <property type="evidence" value="ECO:0007669"/>
    <property type="project" value="InterPro"/>
</dbReference>
<dbReference type="FunFam" id="3.30.300.130:FF:000003">
    <property type="entry name" value="NifU-like protein 3, chloroplastic"/>
    <property type="match status" value="1"/>
</dbReference>
<feature type="domain" description="NIF system FeS cluster assembly NifU C-terminal" evidence="2">
    <location>
        <begin position="8"/>
        <end position="69"/>
    </location>
</feature>
<dbReference type="GO" id="GO:0009536">
    <property type="term" value="C:plastid"/>
    <property type="evidence" value="ECO:0007669"/>
    <property type="project" value="UniProtKB-ARBA"/>
</dbReference>
<dbReference type="SUPFAM" id="SSF117916">
    <property type="entry name" value="Fe-S cluster assembly (FSCA) domain-like"/>
    <property type="match status" value="1"/>
</dbReference>
<sequence>MESMKEEVEEVLETLRPMLMQDGGNVELVDIEDGVVRVRLVGSCSSCSSSTMTLKMGIEKALKKAIPMVRCLESVE</sequence>
<dbReference type="InterPro" id="IPR001075">
    <property type="entry name" value="NIF_FeS_clus_asmbl_NifU_C"/>
</dbReference>
<dbReference type="Gene3D" id="3.30.300.130">
    <property type="entry name" value="Fe-S cluster assembly (FSCA)"/>
    <property type="match status" value="1"/>
</dbReference>
<evidence type="ECO:0000259" key="2">
    <source>
        <dbReference type="Pfam" id="PF01106"/>
    </source>
</evidence>